<reference evidence="11 12" key="1">
    <citation type="journal article" date="2023" name="Arcadia Sci">
        <title>De novo assembly of a long-read Amblyomma americanum tick genome.</title>
        <authorList>
            <person name="Chou S."/>
            <person name="Poskanzer K.E."/>
            <person name="Rollins M."/>
            <person name="Thuy-Boun P.S."/>
        </authorList>
    </citation>
    <scope>NUCLEOTIDE SEQUENCE [LARGE SCALE GENOMIC DNA]</scope>
    <source>
        <strain evidence="11">F_SG_1</strain>
        <tissue evidence="11">Salivary glands</tissue>
    </source>
</reference>
<organism evidence="11 12">
    <name type="scientific">Amblyomma americanum</name>
    <name type="common">Lone star tick</name>
    <dbReference type="NCBI Taxonomy" id="6943"/>
    <lineage>
        <taxon>Eukaryota</taxon>
        <taxon>Metazoa</taxon>
        <taxon>Ecdysozoa</taxon>
        <taxon>Arthropoda</taxon>
        <taxon>Chelicerata</taxon>
        <taxon>Arachnida</taxon>
        <taxon>Acari</taxon>
        <taxon>Parasitiformes</taxon>
        <taxon>Ixodida</taxon>
        <taxon>Ixodoidea</taxon>
        <taxon>Ixodidae</taxon>
        <taxon>Amblyomminae</taxon>
        <taxon>Amblyomma</taxon>
    </lineage>
</organism>
<dbReference type="GO" id="GO:0043122">
    <property type="term" value="P:regulation of canonical NF-kappaB signal transduction"/>
    <property type="evidence" value="ECO:0007669"/>
    <property type="project" value="TreeGrafter"/>
</dbReference>
<evidence type="ECO:0000256" key="1">
    <source>
        <dbReference type="ARBA" id="ARBA00004496"/>
    </source>
</evidence>
<evidence type="ECO:0000256" key="7">
    <source>
        <dbReference type="PROSITE-ProRule" id="PRU00207"/>
    </source>
</evidence>
<dbReference type="Pfam" id="PF02176">
    <property type="entry name" value="zf-TRAF"/>
    <property type="match status" value="1"/>
</dbReference>
<dbReference type="InterPro" id="IPR001293">
    <property type="entry name" value="Znf_TRAF"/>
</dbReference>
<keyword evidence="8" id="KW-0175">Coiled coil</keyword>
<evidence type="ECO:0000256" key="5">
    <source>
        <dbReference type="ARBA" id="ARBA00022771"/>
    </source>
</evidence>
<keyword evidence="6 7" id="KW-0862">Zinc</keyword>
<dbReference type="PROSITE" id="PS50144">
    <property type="entry name" value="MATH"/>
    <property type="match status" value="1"/>
</dbReference>
<evidence type="ECO:0000313" key="12">
    <source>
        <dbReference type="Proteomes" id="UP001321473"/>
    </source>
</evidence>
<dbReference type="PROSITE" id="PS50145">
    <property type="entry name" value="ZF_TRAF"/>
    <property type="match status" value="1"/>
</dbReference>
<dbReference type="PANTHER" id="PTHR10131">
    <property type="entry name" value="TNF RECEPTOR ASSOCIATED FACTOR"/>
    <property type="match status" value="1"/>
</dbReference>
<dbReference type="Gene3D" id="2.60.210.10">
    <property type="entry name" value="Apoptosis, Tumor Necrosis Factor Receptor Associated Protein 2, Chain A"/>
    <property type="match status" value="1"/>
</dbReference>
<dbReference type="SUPFAM" id="SSF49599">
    <property type="entry name" value="TRAF domain-like"/>
    <property type="match status" value="2"/>
</dbReference>
<keyword evidence="2" id="KW-0963">Cytoplasm</keyword>
<sequence>MERSQCYKLRDHKDFPNEVDIPFHSQLQVELLCSRCNAITASGIKDTNGHTFCRKCADVLTDDMNDLTCLICDWRGGRRTMEKNAAEWAIIQEAEAACPNQKVRCAFDGTLKKVLKHYKNCGFTGKAPCSLCGKLLSIKAHQAHISNECPNRIQQCNFCNCDVEACHKRGHEANCGYRPGTCKHCGQEFKTYSQLEREHYPRCPQMPVFCPFKDLGCDFKAQRRSMANHMSDSSHSTVLVEAIRRLQIDNERLKKTIEQEKKVVAEMYEEKIRHLVTKMEDLEKEATAEFNHRVTLEKALNDLKCEVQDLKILQHADKGLLFEHIVETENSVKQLDHELHLEPCWSQSKASMSFKAKLTPGFQYLWKLQPYSHLKNGAMATTEEISSGVVYINKPGYAMEFLVGFVRPSAAVTTPQLSFKCRIHGSEYDDMLPWPFKNTILVVLINQHEEAASRSFELNPAEAVNADEAFKKPASNQPNPKFGFSQVISIPLLENGRKGFLLHNCVVFKVVFPPLY</sequence>
<keyword evidence="3 7" id="KW-0479">Metal-binding</keyword>
<gene>
    <name evidence="11" type="ORF">V5799_028748</name>
</gene>
<dbReference type="EMBL" id="JARKHS020032462">
    <property type="protein sequence ID" value="KAK8759990.1"/>
    <property type="molecule type" value="Genomic_DNA"/>
</dbReference>
<dbReference type="GO" id="GO:0008270">
    <property type="term" value="F:zinc ion binding"/>
    <property type="evidence" value="ECO:0007669"/>
    <property type="project" value="UniProtKB-KW"/>
</dbReference>
<dbReference type="PANTHER" id="PTHR10131:SF157">
    <property type="entry name" value="RECEPTOR-ASSOCIATED FACTOR, PUTATIVE-RELATED"/>
    <property type="match status" value="1"/>
</dbReference>
<dbReference type="InterPro" id="IPR049342">
    <property type="entry name" value="TRAF1-6_MATH_dom"/>
</dbReference>
<evidence type="ECO:0000313" key="11">
    <source>
        <dbReference type="EMBL" id="KAK8759990.1"/>
    </source>
</evidence>
<evidence type="ECO:0000256" key="4">
    <source>
        <dbReference type="ARBA" id="ARBA00022737"/>
    </source>
</evidence>
<evidence type="ECO:0000256" key="8">
    <source>
        <dbReference type="SAM" id="Coils"/>
    </source>
</evidence>
<feature type="zinc finger region" description="TRAF-type" evidence="7">
    <location>
        <begin position="171"/>
        <end position="217"/>
    </location>
</feature>
<dbReference type="GO" id="GO:0005737">
    <property type="term" value="C:cytoplasm"/>
    <property type="evidence" value="ECO:0007669"/>
    <property type="project" value="UniProtKB-SubCell"/>
</dbReference>
<dbReference type="InterPro" id="IPR008974">
    <property type="entry name" value="TRAF-like"/>
</dbReference>
<evidence type="ECO:0000256" key="2">
    <source>
        <dbReference type="ARBA" id="ARBA00022490"/>
    </source>
</evidence>
<keyword evidence="5 7" id="KW-0863">Zinc-finger</keyword>
<proteinExistence type="predicted"/>
<keyword evidence="12" id="KW-1185">Reference proteome</keyword>
<accession>A0AAQ4DC00</accession>
<keyword evidence="4" id="KW-0677">Repeat</keyword>
<dbReference type="AlphaFoldDB" id="A0AAQ4DC00"/>
<dbReference type="Gene3D" id="3.30.40.10">
    <property type="entry name" value="Zinc/RING finger domain, C3HC4 (zinc finger)"/>
    <property type="match status" value="3"/>
</dbReference>
<feature type="domain" description="TRAF-type" evidence="10">
    <location>
        <begin position="171"/>
        <end position="217"/>
    </location>
</feature>
<feature type="coiled-coil region" evidence="8">
    <location>
        <begin position="243"/>
        <end position="313"/>
    </location>
</feature>
<evidence type="ECO:0000259" key="9">
    <source>
        <dbReference type="PROSITE" id="PS50144"/>
    </source>
</evidence>
<dbReference type="InterPro" id="IPR013083">
    <property type="entry name" value="Znf_RING/FYVE/PHD"/>
</dbReference>
<dbReference type="Pfam" id="PF21355">
    <property type="entry name" value="TRAF-mep_MATH"/>
    <property type="match status" value="1"/>
</dbReference>
<evidence type="ECO:0000256" key="3">
    <source>
        <dbReference type="ARBA" id="ARBA00022723"/>
    </source>
</evidence>
<dbReference type="SUPFAM" id="SSF57850">
    <property type="entry name" value="RING/U-box"/>
    <property type="match status" value="1"/>
</dbReference>
<dbReference type="InterPro" id="IPR002083">
    <property type="entry name" value="MATH/TRAF_dom"/>
</dbReference>
<feature type="domain" description="MATH" evidence="9">
    <location>
        <begin position="361"/>
        <end position="512"/>
    </location>
</feature>
<comment type="caution">
    <text evidence="11">The sequence shown here is derived from an EMBL/GenBank/DDBJ whole genome shotgun (WGS) entry which is preliminary data.</text>
</comment>
<evidence type="ECO:0000256" key="6">
    <source>
        <dbReference type="ARBA" id="ARBA00022833"/>
    </source>
</evidence>
<comment type="subcellular location">
    <subcellularLocation>
        <location evidence="1">Cytoplasm</location>
    </subcellularLocation>
</comment>
<dbReference type="Proteomes" id="UP001321473">
    <property type="component" value="Unassembled WGS sequence"/>
</dbReference>
<protein>
    <submittedName>
        <fullName evidence="11">Uncharacterized protein</fullName>
    </submittedName>
</protein>
<name>A0AAQ4DC00_AMBAM</name>
<evidence type="ECO:0000259" key="10">
    <source>
        <dbReference type="PROSITE" id="PS50145"/>
    </source>
</evidence>